<proteinExistence type="predicted"/>
<accession>A0A6C0B4D6</accession>
<feature type="compositionally biased region" description="Basic residues" evidence="1">
    <location>
        <begin position="78"/>
        <end position="103"/>
    </location>
</feature>
<evidence type="ECO:0000313" key="2">
    <source>
        <dbReference type="EMBL" id="QHS87085.1"/>
    </source>
</evidence>
<feature type="region of interest" description="Disordered" evidence="1">
    <location>
        <begin position="1"/>
        <end position="103"/>
    </location>
</feature>
<dbReference type="EMBL" id="MN739078">
    <property type="protein sequence ID" value="QHS87085.1"/>
    <property type="molecule type" value="Genomic_DNA"/>
</dbReference>
<name>A0A6C0B4D6_9ZZZZ</name>
<sequence length="103" mass="11461">MEVDSAVKKWNPGTPPRKRNRGEMEGLDSPPYSPAYAVKDLDTSEAIKHAAEATGAEEGWSAATTEREKKAAMEKQTKKAGRKHRGRGKGKKSRKAGRRTRRR</sequence>
<evidence type="ECO:0000256" key="1">
    <source>
        <dbReference type="SAM" id="MobiDB-lite"/>
    </source>
</evidence>
<feature type="compositionally biased region" description="Basic and acidic residues" evidence="1">
    <location>
        <begin position="65"/>
        <end position="77"/>
    </location>
</feature>
<reference evidence="2" key="1">
    <citation type="journal article" date="2020" name="Nature">
        <title>Giant virus diversity and host interactions through global metagenomics.</title>
        <authorList>
            <person name="Schulz F."/>
            <person name="Roux S."/>
            <person name="Paez-Espino D."/>
            <person name="Jungbluth S."/>
            <person name="Walsh D.A."/>
            <person name="Denef V.J."/>
            <person name="McMahon K.D."/>
            <person name="Konstantinidis K.T."/>
            <person name="Eloe-Fadrosh E.A."/>
            <person name="Kyrpides N.C."/>
            <person name="Woyke T."/>
        </authorList>
    </citation>
    <scope>NUCLEOTIDE SEQUENCE</scope>
    <source>
        <strain evidence="2">GVMAG-M-3300009684-20</strain>
    </source>
</reference>
<protein>
    <submittedName>
        <fullName evidence="2">Uncharacterized protein</fullName>
    </submittedName>
</protein>
<dbReference type="AlphaFoldDB" id="A0A6C0B4D6"/>
<organism evidence="2">
    <name type="scientific">viral metagenome</name>
    <dbReference type="NCBI Taxonomy" id="1070528"/>
    <lineage>
        <taxon>unclassified sequences</taxon>
        <taxon>metagenomes</taxon>
        <taxon>organismal metagenomes</taxon>
    </lineage>
</organism>
<feature type="compositionally biased region" description="Basic and acidic residues" evidence="1">
    <location>
        <begin position="39"/>
        <end position="51"/>
    </location>
</feature>